<dbReference type="SUPFAM" id="SSF57256">
    <property type="entry name" value="Elafin-like"/>
    <property type="match status" value="4"/>
</dbReference>
<dbReference type="InterPro" id="IPR036645">
    <property type="entry name" value="Elafin-like_sf"/>
</dbReference>
<dbReference type="AlphaFoldDB" id="A0A6P6PHZ8"/>
<feature type="signal peptide" evidence="1">
    <location>
        <begin position="1"/>
        <end position="25"/>
    </location>
</feature>
<dbReference type="PROSITE" id="PS51390">
    <property type="entry name" value="WAP"/>
    <property type="match status" value="4"/>
</dbReference>
<dbReference type="InterPro" id="IPR050514">
    <property type="entry name" value="WAP_four-disulfide_core"/>
</dbReference>
<feature type="chain" id="PRO_5027626171" evidence="1">
    <location>
        <begin position="26"/>
        <end position="221"/>
    </location>
</feature>
<sequence length="221" mass="23661">MNARVCCSLIAVLLCLSVCLSTTDAKKHVRGKRNARLSPAKPGVCPDDKDMIGACVEKCFGDRECPDDQKCCSNGCGHQCMPPYTEKPGVCPKMNLKDCAQLCSQDGQCPGDQKCCSNKCGHRCVPPYKEKPGVCPKMNPKDCAQSCSLDDDCLNDQKCCSSGCGRQCMSPYKEKPGVCPVSFAGVKGRCAEELCVSDFDCPGNEKCCSSFCGGRMCTPAT</sequence>
<dbReference type="GO" id="GO:0019731">
    <property type="term" value="P:antibacterial humoral response"/>
    <property type="evidence" value="ECO:0007669"/>
    <property type="project" value="TreeGrafter"/>
</dbReference>
<evidence type="ECO:0000259" key="2">
    <source>
        <dbReference type="PROSITE" id="PS51390"/>
    </source>
</evidence>
<dbReference type="Pfam" id="PF00095">
    <property type="entry name" value="WAP"/>
    <property type="match status" value="4"/>
</dbReference>
<dbReference type="GO" id="GO:0005615">
    <property type="term" value="C:extracellular space"/>
    <property type="evidence" value="ECO:0007669"/>
    <property type="project" value="TreeGrafter"/>
</dbReference>
<dbReference type="GO" id="GO:0004867">
    <property type="term" value="F:serine-type endopeptidase inhibitor activity"/>
    <property type="evidence" value="ECO:0007669"/>
    <property type="project" value="TreeGrafter"/>
</dbReference>
<dbReference type="SMART" id="SM00217">
    <property type="entry name" value="WAP"/>
    <property type="match status" value="4"/>
</dbReference>
<dbReference type="PANTHER" id="PTHR19441">
    <property type="entry name" value="WHEY ACDIC PROTEIN WAP"/>
    <property type="match status" value="1"/>
</dbReference>
<organism evidence="3 4">
    <name type="scientific">Carassius auratus</name>
    <name type="common">Goldfish</name>
    <dbReference type="NCBI Taxonomy" id="7957"/>
    <lineage>
        <taxon>Eukaryota</taxon>
        <taxon>Metazoa</taxon>
        <taxon>Chordata</taxon>
        <taxon>Craniata</taxon>
        <taxon>Vertebrata</taxon>
        <taxon>Euteleostomi</taxon>
        <taxon>Actinopterygii</taxon>
        <taxon>Neopterygii</taxon>
        <taxon>Teleostei</taxon>
        <taxon>Ostariophysi</taxon>
        <taxon>Cypriniformes</taxon>
        <taxon>Cyprinidae</taxon>
        <taxon>Cyprininae</taxon>
        <taxon>Carassius</taxon>
    </lineage>
</organism>
<dbReference type="Proteomes" id="UP000515129">
    <property type="component" value="Unplaced"/>
</dbReference>
<accession>A0A6P6PHZ8</accession>
<proteinExistence type="predicted"/>
<dbReference type="GeneID" id="113099114"/>
<keyword evidence="1" id="KW-0732">Signal</keyword>
<dbReference type="PANTHER" id="PTHR19441:SF95">
    <property type="entry name" value="PERLWAPIN ISOFORM X1"/>
    <property type="match status" value="1"/>
</dbReference>
<dbReference type="Gene3D" id="4.10.75.10">
    <property type="entry name" value="Elafin-like"/>
    <property type="match status" value="4"/>
</dbReference>
<reference evidence="4" key="1">
    <citation type="submission" date="2025-08" db="UniProtKB">
        <authorList>
            <consortium name="RefSeq"/>
        </authorList>
    </citation>
    <scope>IDENTIFICATION</scope>
    <source>
        <strain evidence="4">Wakin</strain>
        <tissue evidence="4">Muscle</tissue>
    </source>
</reference>
<feature type="domain" description="WAP" evidence="2">
    <location>
        <begin position="38"/>
        <end position="84"/>
    </location>
</feature>
<keyword evidence="3" id="KW-1185">Reference proteome</keyword>
<protein>
    <submittedName>
        <fullName evidence="4">Perlwapin-like isoform X4</fullName>
    </submittedName>
</protein>
<evidence type="ECO:0000256" key="1">
    <source>
        <dbReference type="SAM" id="SignalP"/>
    </source>
</evidence>
<evidence type="ECO:0000313" key="4">
    <source>
        <dbReference type="RefSeq" id="XP_026119990.1"/>
    </source>
</evidence>
<evidence type="ECO:0000313" key="3">
    <source>
        <dbReference type="Proteomes" id="UP000515129"/>
    </source>
</evidence>
<gene>
    <name evidence="4" type="primary">LOC113099114</name>
</gene>
<feature type="domain" description="WAP" evidence="2">
    <location>
        <begin position="128"/>
        <end position="172"/>
    </location>
</feature>
<dbReference type="RefSeq" id="XP_026119990.1">
    <property type="nucleotide sequence ID" value="XM_026264205.1"/>
</dbReference>
<feature type="domain" description="WAP" evidence="2">
    <location>
        <begin position="85"/>
        <end position="127"/>
    </location>
</feature>
<name>A0A6P6PHZ8_CARAU</name>
<dbReference type="PRINTS" id="PR00003">
    <property type="entry name" value="4DISULPHCORE"/>
</dbReference>
<dbReference type="InterPro" id="IPR008197">
    <property type="entry name" value="WAP_dom"/>
</dbReference>
<dbReference type="GO" id="GO:0045087">
    <property type="term" value="P:innate immune response"/>
    <property type="evidence" value="ECO:0007669"/>
    <property type="project" value="TreeGrafter"/>
</dbReference>
<feature type="domain" description="WAP" evidence="2">
    <location>
        <begin position="173"/>
        <end position="221"/>
    </location>
</feature>